<name>A0AAX6FNB8_IRIPA</name>
<keyword evidence="2" id="KW-1185">Reference proteome</keyword>
<sequence length="91" mass="9746">MKSPPVPGNLGRGPTNLVSELYDPHFGVYGSPVSSSSSHGSREAAQEELTSLDVNGRFLAMAGNWVCKEGQCISSASNKFYGSIWLFCTCK</sequence>
<dbReference type="Proteomes" id="UP001140949">
    <property type="component" value="Unassembled WGS sequence"/>
</dbReference>
<evidence type="ECO:0000313" key="2">
    <source>
        <dbReference type="Proteomes" id="UP001140949"/>
    </source>
</evidence>
<proteinExistence type="predicted"/>
<gene>
    <name evidence="1" type="ORF">M6B38_409425</name>
</gene>
<dbReference type="AlphaFoldDB" id="A0AAX6FNB8"/>
<organism evidence="1 2">
    <name type="scientific">Iris pallida</name>
    <name type="common">Sweet iris</name>
    <dbReference type="NCBI Taxonomy" id="29817"/>
    <lineage>
        <taxon>Eukaryota</taxon>
        <taxon>Viridiplantae</taxon>
        <taxon>Streptophyta</taxon>
        <taxon>Embryophyta</taxon>
        <taxon>Tracheophyta</taxon>
        <taxon>Spermatophyta</taxon>
        <taxon>Magnoliopsida</taxon>
        <taxon>Liliopsida</taxon>
        <taxon>Asparagales</taxon>
        <taxon>Iridaceae</taxon>
        <taxon>Iridoideae</taxon>
        <taxon>Irideae</taxon>
        <taxon>Iris</taxon>
    </lineage>
</organism>
<comment type="caution">
    <text evidence="1">The sequence shown here is derived from an EMBL/GenBank/DDBJ whole genome shotgun (WGS) entry which is preliminary data.</text>
</comment>
<reference evidence="1" key="1">
    <citation type="journal article" date="2023" name="GigaByte">
        <title>Genome assembly of the bearded iris, Iris pallida Lam.</title>
        <authorList>
            <person name="Bruccoleri R.E."/>
            <person name="Oakeley E.J."/>
            <person name="Faust A.M.E."/>
            <person name="Altorfer M."/>
            <person name="Dessus-Babus S."/>
            <person name="Burckhardt D."/>
            <person name="Oertli M."/>
            <person name="Naumann U."/>
            <person name="Petersen F."/>
            <person name="Wong J."/>
        </authorList>
    </citation>
    <scope>NUCLEOTIDE SEQUENCE</scope>
    <source>
        <strain evidence="1">GSM-AAB239-AS_SAM_17_03QT</strain>
    </source>
</reference>
<reference evidence="1" key="2">
    <citation type="submission" date="2023-04" db="EMBL/GenBank/DDBJ databases">
        <authorList>
            <person name="Bruccoleri R.E."/>
            <person name="Oakeley E.J."/>
            <person name="Faust A.-M."/>
            <person name="Dessus-Babus S."/>
            <person name="Altorfer M."/>
            <person name="Burckhardt D."/>
            <person name="Oertli M."/>
            <person name="Naumann U."/>
            <person name="Petersen F."/>
            <person name="Wong J."/>
        </authorList>
    </citation>
    <scope>NUCLEOTIDE SEQUENCE</scope>
    <source>
        <strain evidence="1">GSM-AAB239-AS_SAM_17_03QT</strain>
        <tissue evidence="1">Leaf</tissue>
    </source>
</reference>
<accession>A0AAX6FNB8</accession>
<dbReference type="EMBL" id="JANAVB010027598">
    <property type="protein sequence ID" value="KAJ6817839.1"/>
    <property type="molecule type" value="Genomic_DNA"/>
</dbReference>
<protein>
    <submittedName>
        <fullName evidence="1">Uncharacterized protein</fullName>
    </submittedName>
</protein>
<evidence type="ECO:0000313" key="1">
    <source>
        <dbReference type="EMBL" id="KAJ6817839.1"/>
    </source>
</evidence>